<proteinExistence type="predicted"/>
<dbReference type="AlphaFoldDB" id="A0A3A8RD08"/>
<comment type="caution">
    <text evidence="1">The sequence shown here is derived from an EMBL/GenBank/DDBJ whole genome shotgun (WGS) entry which is preliminary data.</text>
</comment>
<dbReference type="Pfam" id="PF02423">
    <property type="entry name" value="OCD_Mu_crystall"/>
    <property type="match status" value="1"/>
</dbReference>
<dbReference type="SUPFAM" id="SSF51735">
    <property type="entry name" value="NAD(P)-binding Rossmann-fold domains"/>
    <property type="match status" value="1"/>
</dbReference>
<name>A0A3A8RD08_9BACT</name>
<accession>A0A3A8RD08</accession>
<protein>
    <submittedName>
        <fullName evidence="1">Ornithine cyclodeaminase family protein</fullName>
    </submittedName>
</protein>
<dbReference type="PANTHER" id="PTHR13812">
    <property type="entry name" value="KETIMINE REDUCTASE MU-CRYSTALLIN"/>
    <property type="match status" value="1"/>
</dbReference>
<dbReference type="InterPro" id="IPR003462">
    <property type="entry name" value="ODC_Mu_crystall"/>
</dbReference>
<dbReference type="GO" id="GO:0005737">
    <property type="term" value="C:cytoplasm"/>
    <property type="evidence" value="ECO:0007669"/>
    <property type="project" value="TreeGrafter"/>
</dbReference>
<gene>
    <name evidence="1" type="ORF">D7X96_02525</name>
</gene>
<evidence type="ECO:0000313" key="1">
    <source>
        <dbReference type="EMBL" id="RKH73294.1"/>
    </source>
</evidence>
<dbReference type="RefSeq" id="WP_121768884.1">
    <property type="nucleotide sequence ID" value="NZ_RAWM01000004.1"/>
</dbReference>
<dbReference type="EMBL" id="RAWM01000004">
    <property type="protein sequence ID" value="RKH73294.1"/>
    <property type="molecule type" value="Genomic_DNA"/>
</dbReference>
<dbReference type="PANTHER" id="PTHR13812:SF19">
    <property type="entry name" value="KETIMINE REDUCTASE MU-CRYSTALLIN"/>
    <property type="match status" value="1"/>
</dbReference>
<dbReference type="OrthoDB" id="9785971at2"/>
<dbReference type="GO" id="GO:0042562">
    <property type="term" value="F:hormone binding"/>
    <property type="evidence" value="ECO:0007669"/>
    <property type="project" value="TreeGrafter"/>
</dbReference>
<sequence>MAAFLSHDVVSAHGNLPRLVRELEAALTEGLHERVQVPLRVAVPSSSRQAAFVSMPAVSEQLGLYINKVATLFERAATDPLPTMNGVVAAFSTRTGELLALLDGAAVTELKCAAVSALVTDFCARTDARTLTVAGTGAQARQQVLSVLAVRPIREVRLWARNPARRGAFAAELRSSLGDAVHVVACASLDEAIRGADVIGTATSSKTPLGSFEGLSPSVHINCMGGHTVEAREVPLELLRTSTVIVEDLATALAEAGPVHAHAITLAQLVRRDSGPLRTSRTVFSSTGHAFLDVLTVAHVLRERELIHRTWRSTC</sequence>
<dbReference type="Gene3D" id="3.40.50.720">
    <property type="entry name" value="NAD(P)-binding Rossmann-like Domain"/>
    <property type="match status" value="1"/>
</dbReference>
<dbReference type="InterPro" id="IPR023401">
    <property type="entry name" value="ODC_N"/>
</dbReference>
<dbReference type="InterPro" id="IPR036291">
    <property type="entry name" value="NAD(P)-bd_dom_sf"/>
</dbReference>
<dbReference type="Gene3D" id="3.30.1780.10">
    <property type="entry name" value="ornithine cyclodeaminase, domain 1"/>
    <property type="match status" value="1"/>
</dbReference>
<keyword evidence="2" id="KW-1185">Reference proteome</keyword>
<evidence type="ECO:0000313" key="2">
    <source>
        <dbReference type="Proteomes" id="UP000282656"/>
    </source>
</evidence>
<dbReference type="Proteomes" id="UP000282656">
    <property type="component" value="Unassembled WGS sequence"/>
</dbReference>
<dbReference type="PIRSF" id="PIRSF001439">
    <property type="entry name" value="CryM"/>
    <property type="match status" value="1"/>
</dbReference>
<reference evidence="2" key="1">
    <citation type="submission" date="2018-09" db="EMBL/GenBank/DDBJ databases">
        <authorList>
            <person name="Livingstone P.G."/>
            <person name="Whitworth D.E."/>
        </authorList>
    </citation>
    <scope>NUCLEOTIDE SEQUENCE [LARGE SCALE GENOMIC DNA]</scope>
    <source>
        <strain evidence="2">AB047A</strain>
    </source>
</reference>
<organism evidence="1 2">
    <name type="scientific">Corallococcus interemptor</name>
    <dbReference type="NCBI Taxonomy" id="2316720"/>
    <lineage>
        <taxon>Bacteria</taxon>
        <taxon>Pseudomonadati</taxon>
        <taxon>Myxococcota</taxon>
        <taxon>Myxococcia</taxon>
        <taxon>Myxococcales</taxon>
        <taxon>Cystobacterineae</taxon>
        <taxon>Myxococcaceae</taxon>
        <taxon>Corallococcus</taxon>
    </lineage>
</organism>